<keyword evidence="11" id="KW-0007">Acetylation</keyword>
<dbReference type="InterPro" id="IPR033034">
    <property type="entry name" value="NDUFB9"/>
</dbReference>
<keyword evidence="10" id="KW-0249">Electron transport</keyword>
<evidence type="ECO:0000256" key="10">
    <source>
        <dbReference type="ARBA" id="ARBA00022982"/>
    </source>
</evidence>
<dbReference type="EMBL" id="HBIC01052644">
    <property type="protein sequence ID" value="CAE0298113.1"/>
    <property type="molecule type" value="Transcribed_RNA"/>
</dbReference>
<feature type="domain" description="Complex 1 LYR protein" evidence="16">
    <location>
        <begin position="37"/>
        <end position="95"/>
    </location>
</feature>
<organism evidence="17">
    <name type="scientific">Spumella elongata</name>
    <dbReference type="NCBI Taxonomy" id="89044"/>
    <lineage>
        <taxon>Eukaryota</taxon>
        <taxon>Sar</taxon>
        <taxon>Stramenopiles</taxon>
        <taxon>Ochrophyta</taxon>
        <taxon>Chrysophyceae</taxon>
        <taxon>Chromulinales</taxon>
        <taxon>Chromulinaceae</taxon>
        <taxon>Spumella</taxon>
    </lineage>
</organism>
<dbReference type="InterPro" id="IPR045292">
    <property type="entry name" value="Complex1_LYR_NDUFB9_LYRM3"/>
</dbReference>
<keyword evidence="12" id="KW-0496">Mitochondrion</keyword>
<evidence type="ECO:0000256" key="9">
    <source>
        <dbReference type="ARBA" id="ARBA00022792"/>
    </source>
</evidence>
<gene>
    <name evidence="17" type="ORF">SELO1098_LOCUS26967</name>
</gene>
<dbReference type="GO" id="GO:0005743">
    <property type="term" value="C:mitochondrial inner membrane"/>
    <property type="evidence" value="ECO:0007669"/>
    <property type="project" value="UniProtKB-SubCell"/>
</dbReference>
<comment type="similarity">
    <text evidence="3">Belongs to the complex I LYR family.</text>
</comment>
<accession>A0A7S3HL74</accession>
<dbReference type="PANTHER" id="PTHR12868:SF0">
    <property type="entry name" value="NADH DEHYDROGENASE [UBIQUINONE] 1 BETA SUBCOMPLEX SUBUNIT 9"/>
    <property type="match status" value="1"/>
</dbReference>
<keyword evidence="7" id="KW-0597">Phosphoprotein</keyword>
<comment type="subcellular location">
    <subcellularLocation>
        <location evidence="2">Mitochondrion inner membrane</location>
        <topology evidence="2">Peripheral membrane protein</topology>
        <orientation evidence="2">Matrix side</orientation>
    </subcellularLocation>
</comment>
<dbReference type="Pfam" id="PF05347">
    <property type="entry name" value="Complex1_LYR"/>
    <property type="match status" value="1"/>
</dbReference>
<dbReference type="GO" id="GO:0006120">
    <property type="term" value="P:mitochondrial electron transport, NADH to ubiquinone"/>
    <property type="evidence" value="ECO:0007669"/>
    <property type="project" value="InterPro"/>
</dbReference>
<keyword evidence="13" id="KW-0472">Membrane</keyword>
<evidence type="ECO:0000256" key="5">
    <source>
        <dbReference type="ARBA" id="ARBA00018684"/>
    </source>
</evidence>
<comment type="function">
    <text evidence="1">Accessory subunit of the mitochondrial membrane respiratory chain NADH dehydrogenase (Complex I), that is believed to be not involved in catalysis. Complex I functions in the transfer of electrons from NADH to the respiratory chain. The immediate electron acceptor for the enzyme is believed to be ubiquinone.</text>
</comment>
<evidence type="ECO:0000256" key="6">
    <source>
        <dbReference type="ARBA" id="ARBA00022448"/>
    </source>
</evidence>
<evidence type="ECO:0000256" key="7">
    <source>
        <dbReference type="ARBA" id="ARBA00022553"/>
    </source>
</evidence>
<evidence type="ECO:0000256" key="8">
    <source>
        <dbReference type="ARBA" id="ARBA00022660"/>
    </source>
</evidence>
<reference evidence="17" key="1">
    <citation type="submission" date="2021-01" db="EMBL/GenBank/DDBJ databases">
        <authorList>
            <person name="Corre E."/>
            <person name="Pelletier E."/>
            <person name="Niang G."/>
            <person name="Scheremetjew M."/>
            <person name="Finn R."/>
            <person name="Kale V."/>
            <person name="Holt S."/>
            <person name="Cochrane G."/>
            <person name="Meng A."/>
            <person name="Brown T."/>
            <person name="Cohen L."/>
        </authorList>
    </citation>
    <scope>NUCLEOTIDE SEQUENCE</scope>
    <source>
        <strain evidence="17">CCAP 955/1</strain>
    </source>
</reference>
<sequence>MALHLLFLSTQKDTRMNQAFQAAAAAYKFAPTLTHKQEVMRMYRRSLRLVNSWAENRDVFNEEALKVREEFNQNKNHTEPAKIARLMREARERLEKHHHPDPYIAPYMPGGTLFMRNPTFQPVALYPNGIPEGVSKRRINIDMSNVPDDEEYARVFVDSANKQYWIDK</sequence>
<evidence type="ECO:0000256" key="15">
    <source>
        <dbReference type="ARBA" id="ARBA00032528"/>
    </source>
</evidence>
<evidence type="ECO:0000256" key="2">
    <source>
        <dbReference type="ARBA" id="ARBA00004443"/>
    </source>
</evidence>
<evidence type="ECO:0000256" key="12">
    <source>
        <dbReference type="ARBA" id="ARBA00023128"/>
    </source>
</evidence>
<evidence type="ECO:0000256" key="3">
    <source>
        <dbReference type="ARBA" id="ARBA00009508"/>
    </source>
</evidence>
<comment type="subunit">
    <text evidence="4">Mammalian complex I is composed of 45 different subunits.</text>
</comment>
<protein>
    <recommendedName>
        <fullName evidence="5">NADH dehydrogenase [ubiquinone] 1 beta subcomplex subunit 9</fullName>
    </recommendedName>
    <alternativeName>
        <fullName evidence="14">Complex I-B22</fullName>
    </alternativeName>
    <alternativeName>
        <fullName evidence="15">NADH-ubiquinone oxidoreductase B22 subunit</fullName>
    </alternativeName>
</protein>
<keyword evidence="6" id="KW-0813">Transport</keyword>
<name>A0A7S3HL74_9STRA</name>
<evidence type="ECO:0000256" key="14">
    <source>
        <dbReference type="ARBA" id="ARBA00030192"/>
    </source>
</evidence>
<dbReference type="InterPro" id="IPR008011">
    <property type="entry name" value="Complex1_LYR_dom"/>
</dbReference>
<evidence type="ECO:0000259" key="16">
    <source>
        <dbReference type="Pfam" id="PF05347"/>
    </source>
</evidence>
<evidence type="ECO:0000256" key="4">
    <source>
        <dbReference type="ARBA" id="ARBA00011790"/>
    </source>
</evidence>
<evidence type="ECO:0000256" key="11">
    <source>
        <dbReference type="ARBA" id="ARBA00022990"/>
    </source>
</evidence>
<evidence type="ECO:0000256" key="13">
    <source>
        <dbReference type="ARBA" id="ARBA00023136"/>
    </source>
</evidence>
<dbReference type="AlphaFoldDB" id="A0A7S3HL74"/>
<dbReference type="PANTHER" id="PTHR12868">
    <property type="entry name" value="NADH-UBIQUINONE OXIDOREDUCTASE B22 SUBUNIT"/>
    <property type="match status" value="1"/>
</dbReference>
<evidence type="ECO:0000313" key="17">
    <source>
        <dbReference type="EMBL" id="CAE0298113.1"/>
    </source>
</evidence>
<proteinExistence type="inferred from homology"/>
<keyword evidence="8" id="KW-0679">Respiratory chain</keyword>
<evidence type="ECO:0000256" key="1">
    <source>
        <dbReference type="ARBA" id="ARBA00002920"/>
    </source>
</evidence>
<dbReference type="CDD" id="cd20263">
    <property type="entry name" value="Complex1_LYR_NDUFB9_LYRM3"/>
    <property type="match status" value="1"/>
</dbReference>
<keyword evidence="9" id="KW-0999">Mitochondrion inner membrane</keyword>